<gene>
    <name evidence="2" type="ORF">Csa_2G078070</name>
</gene>
<dbReference type="Gramene" id="KGN61303">
    <property type="protein sequence ID" value="KGN61303"/>
    <property type="gene ID" value="Csa_2G078070"/>
</dbReference>
<dbReference type="EMBL" id="CM002923">
    <property type="protein sequence ID" value="KGN61303.1"/>
    <property type="molecule type" value="Genomic_DNA"/>
</dbReference>
<evidence type="ECO:0000313" key="3">
    <source>
        <dbReference type="Proteomes" id="UP000029981"/>
    </source>
</evidence>
<feature type="compositionally biased region" description="Polar residues" evidence="1">
    <location>
        <begin position="43"/>
        <end position="54"/>
    </location>
</feature>
<reference evidence="2 3" key="4">
    <citation type="journal article" date="2011" name="BMC Genomics">
        <title>RNA-Seq improves annotation of protein-coding genes in the cucumber genome.</title>
        <authorList>
            <person name="Li Z."/>
            <person name="Zhang Z."/>
            <person name="Yan P."/>
            <person name="Huang S."/>
            <person name="Fei Z."/>
            <person name="Lin K."/>
        </authorList>
    </citation>
    <scope>NUCLEOTIDE SEQUENCE [LARGE SCALE GENOMIC DNA]</scope>
    <source>
        <strain evidence="3">cv. 9930</strain>
    </source>
</reference>
<evidence type="ECO:0000313" key="2">
    <source>
        <dbReference type="EMBL" id="KGN61303.1"/>
    </source>
</evidence>
<dbReference type="AlphaFoldDB" id="A0A0A0LHM7"/>
<accession>A0A0A0LHM7</accession>
<reference evidence="2 3" key="3">
    <citation type="journal article" date="2010" name="BMC Genomics">
        <title>Transcriptome sequencing and comparative analysis of cucumber flowers with different sex types.</title>
        <authorList>
            <person name="Guo S."/>
            <person name="Zheng Y."/>
            <person name="Joung J.G."/>
            <person name="Liu S."/>
            <person name="Zhang Z."/>
            <person name="Crasta O.R."/>
            <person name="Sobral B.W."/>
            <person name="Xu Y."/>
            <person name="Huang S."/>
            <person name="Fei Z."/>
        </authorList>
    </citation>
    <scope>NUCLEOTIDE SEQUENCE [LARGE SCALE GENOMIC DNA]</scope>
    <source>
        <strain evidence="3">cv. 9930</strain>
    </source>
</reference>
<evidence type="ECO:0000256" key="1">
    <source>
        <dbReference type="SAM" id="MobiDB-lite"/>
    </source>
</evidence>
<dbReference type="Proteomes" id="UP000029981">
    <property type="component" value="Chromosome 2"/>
</dbReference>
<organism evidence="2 3">
    <name type="scientific">Cucumis sativus</name>
    <name type="common">Cucumber</name>
    <dbReference type="NCBI Taxonomy" id="3659"/>
    <lineage>
        <taxon>Eukaryota</taxon>
        <taxon>Viridiplantae</taxon>
        <taxon>Streptophyta</taxon>
        <taxon>Embryophyta</taxon>
        <taxon>Tracheophyta</taxon>
        <taxon>Spermatophyta</taxon>
        <taxon>Magnoliopsida</taxon>
        <taxon>eudicotyledons</taxon>
        <taxon>Gunneridae</taxon>
        <taxon>Pentapetalae</taxon>
        <taxon>rosids</taxon>
        <taxon>fabids</taxon>
        <taxon>Cucurbitales</taxon>
        <taxon>Cucurbitaceae</taxon>
        <taxon>Benincaseae</taxon>
        <taxon>Cucumis</taxon>
    </lineage>
</organism>
<reference evidence="2 3" key="2">
    <citation type="journal article" date="2009" name="PLoS ONE">
        <title>An integrated genetic and cytogenetic map of the cucumber genome.</title>
        <authorList>
            <person name="Ren Y."/>
            <person name="Zhang Z."/>
            <person name="Liu J."/>
            <person name="Staub J.E."/>
            <person name="Han Y."/>
            <person name="Cheng Z."/>
            <person name="Li X."/>
            <person name="Lu J."/>
            <person name="Miao H."/>
            <person name="Kang H."/>
            <person name="Xie B."/>
            <person name="Gu X."/>
            <person name="Wang X."/>
            <person name="Du Y."/>
            <person name="Jin W."/>
            <person name="Huang S."/>
        </authorList>
    </citation>
    <scope>NUCLEOTIDE SEQUENCE [LARGE SCALE GENOMIC DNA]</scope>
    <source>
        <strain evidence="3">cv. 9930</strain>
    </source>
</reference>
<name>A0A0A0LHM7_CUCSA</name>
<reference evidence="2 3" key="1">
    <citation type="journal article" date="2009" name="Nat. Genet.">
        <title>The genome of the cucumber, Cucumis sativus L.</title>
        <authorList>
            <person name="Huang S."/>
            <person name="Li R."/>
            <person name="Zhang Z."/>
            <person name="Li L."/>
            <person name="Gu X."/>
            <person name="Fan W."/>
            <person name="Lucas W.J."/>
            <person name="Wang X."/>
            <person name="Xie B."/>
            <person name="Ni P."/>
            <person name="Ren Y."/>
            <person name="Zhu H."/>
            <person name="Li J."/>
            <person name="Lin K."/>
            <person name="Jin W."/>
            <person name="Fei Z."/>
            <person name="Li G."/>
            <person name="Staub J."/>
            <person name="Kilian A."/>
            <person name="van der Vossen E.A."/>
            <person name="Wu Y."/>
            <person name="Guo J."/>
            <person name="He J."/>
            <person name="Jia Z."/>
            <person name="Ren Y."/>
            <person name="Tian G."/>
            <person name="Lu Y."/>
            <person name="Ruan J."/>
            <person name="Qian W."/>
            <person name="Wang M."/>
            <person name="Huang Q."/>
            <person name="Li B."/>
            <person name="Xuan Z."/>
            <person name="Cao J."/>
            <person name="Asan"/>
            <person name="Wu Z."/>
            <person name="Zhang J."/>
            <person name="Cai Q."/>
            <person name="Bai Y."/>
            <person name="Zhao B."/>
            <person name="Han Y."/>
            <person name="Li Y."/>
            <person name="Li X."/>
            <person name="Wang S."/>
            <person name="Shi Q."/>
            <person name="Liu S."/>
            <person name="Cho W.K."/>
            <person name="Kim J.Y."/>
            <person name="Xu Y."/>
            <person name="Heller-Uszynska K."/>
            <person name="Miao H."/>
            <person name="Cheng Z."/>
            <person name="Zhang S."/>
            <person name="Wu J."/>
            <person name="Yang Y."/>
            <person name="Kang H."/>
            <person name="Li M."/>
            <person name="Liang H."/>
            <person name="Ren X."/>
            <person name="Shi Z."/>
            <person name="Wen M."/>
            <person name="Jian M."/>
            <person name="Yang H."/>
            <person name="Zhang G."/>
            <person name="Yang Z."/>
            <person name="Chen R."/>
            <person name="Liu S."/>
            <person name="Li J."/>
            <person name="Ma L."/>
            <person name="Liu H."/>
            <person name="Zhou Y."/>
            <person name="Zhao J."/>
            <person name="Fang X."/>
            <person name="Li G."/>
            <person name="Fang L."/>
            <person name="Li Y."/>
            <person name="Liu D."/>
            <person name="Zheng H."/>
            <person name="Zhang Y."/>
            <person name="Qin N."/>
            <person name="Li Z."/>
            <person name="Yang G."/>
            <person name="Yang S."/>
            <person name="Bolund L."/>
            <person name="Kristiansen K."/>
            <person name="Zheng H."/>
            <person name="Li S."/>
            <person name="Zhang X."/>
            <person name="Yang H."/>
            <person name="Wang J."/>
            <person name="Sun R."/>
            <person name="Zhang B."/>
            <person name="Jiang S."/>
            <person name="Wang J."/>
            <person name="Du Y."/>
            <person name="Li S."/>
        </authorList>
    </citation>
    <scope>NUCLEOTIDE SEQUENCE [LARGE SCALE GENOMIC DNA]</scope>
    <source>
        <strain evidence="3">cv. 9930</strain>
    </source>
</reference>
<protein>
    <submittedName>
        <fullName evidence="2">Uncharacterized protein</fullName>
    </submittedName>
</protein>
<keyword evidence="3" id="KW-1185">Reference proteome</keyword>
<feature type="region of interest" description="Disordered" evidence="1">
    <location>
        <begin position="22"/>
        <end position="54"/>
    </location>
</feature>
<proteinExistence type="predicted"/>
<sequence>MAAKSNGVVKDSTEPAAAHMEPIYSHSPDSQPFELSTDFPNLVENNSSHDTFPSHTPALTFHNILLGPTKSPSPSFNQPSMAMVTFQNGFSNLREGPKHMATPKNQPQTFSDLEAYLTSPSLKKTTLSLIRWKKLFWGKSQRIKSPTYYPTLVPTDLHSPIQQSIPLTKPSPGDIPSSSTANPISLRDMAFILLQHGLCVMAVPSLPLKKAKKPCTDNNKRNKLQRKLQTLQSSICYDKTSSLDNRKGSEAIQSGSSLGMIVT</sequence>